<evidence type="ECO:0000313" key="2">
    <source>
        <dbReference type="Proteomes" id="UP000242146"/>
    </source>
</evidence>
<protein>
    <submittedName>
        <fullName evidence="1">Uncharacterized protein</fullName>
    </submittedName>
</protein>
<organism evidence="1 2">
    <name type="scientific">Hesseltinella vesiculosa</name>
    <dbReference type="NCBI Taxonomy" id="101127"/>
    <lineage>
        <taxon>Eukaryota</taxon>
        <taxon>Fungi</taxon>
        <taxon>Fungi incertae sedis</taxon>
        <taxon>Mucoromycota</taxon>
        <taxon>Mucoromycotina</taxon>
        <taxon>Mucoromycetes</taxon>
        <taxon>Mucorales</taxon>
        <taxon>Cunninghamellaceae</taxon>
        <taxon>Hesseltinella</taxon>
    </lineage>
</organism>
<dbReference type="OrthoDB" id="2282763at2759"/>
<feature type="non-terminal residue" evidence="1">
    <location>
        <position position="81"/>
    </location>
</feature>
<accession>A0A1X2G242</accession>
<dbReference type="AlphaFoldDB" id="A0A1X2G242"/>
<gene>
    <name evidence="1" type="ORF">DM01DRAFT_1269006</name>
</gene>
<feature type="non-terminal residue" evidence="1">
    <location>
        <position position="1"/>
    </location>
</feature>
<name>A0A1X2G242_9FUNG</name>
<reference evidence="1 2" key="1">
    <citation type="submission" date="2016-07" db="EMBL/GenBank/DDBJ databases">
        <title>Pervasive Adenine N6-methylation of Active Genes in Fungi.</title>
        <authorList>
            <consortium name="DOE Joint Genome Institute"/>
            <person name="Mondo S.J."/>
            <person name="Dannebaum R.O."/>
            <person name="Kuo R.C."/>
            <person name="Labutti K."/>
            <person name="Haridas S."/>
            <person name="Kuo A."/>
            <person name="Salamov A."/>
            <person name="Ahrendt S.R."/>
            <person name="Lipzen A."/>
            <person name="Sullivan W."/>
            <person name="Andreopoulos W.B."/>
            <person name="Clum A."/>
            <person name="Lindquist E."/>
            <person name="Daum C."/>
            <person name="Ramamoorthy G.K."/>
            <person name="Gryganskyi A."/>
            <person name="Culley D."/>
            <person name="Magnuson J.K."/>
            <person name="James T.Y."/>
            <person name="O'Malley M.A."/>
            <person name="Stajich J.E."/>
            <person name="Spatafora J.W."/>
            <person name="Visel A."/>
            <person name="Grigoriev I.V."/>
        </authorList>
    </citation>
    <scope>NUCLEOTIDE SEQUENCE [LARGE SCALE GENOMIC DNA]</scope>
    <source>
        <strain evidence="1 2">NRRL 3301</strain>
    </source>
</reference>
<dbReference type="Proteomes" id="UP000242146">
    <property type="component" value="Unassembled WGS sequence"/>
</dbReference>
<keyword evidence="2" id="KW-1185">Reference proteome</keyword>
<proteinExistence type="predicted"/>
<dbReference type="STRING" id="101127.A0A1X2G242"/>
<sequence length="81" mass="9570">LIIRSATRWAEQGERSSKYFYRCIKERNRMQTIRALKTPESSSATETKDILRTARNFYQNLYSPSRTIWHMEGDLLSAIPE</sequence>
<comment type="caution">
    <text evidence="1">The sequence shown here is derived from an EMBL/GenBank/DDBJ whole genome shotgun (WGS) entry which is preliminary data.</text>
</comment>
<dbReference type="EMBL" id="MCGT01000071">
    <property type="protein sequence ID" value="ORX42271.1"/>
    <property type="molecule type" value="Genomic_DNA"/>
</dbReference>
<evidence type="ECO:0000313" key="1">
    <source>
        <dbReference type="EMBL" id="ORX42271.1"/>
    </source>
</evidence>